<organism evidence="6 7">
    <name type="scientific">Stappia indica</name>
    <dbReference type="NCBI Taxonomy" id="538381"/>
    <lineage>
        <taxon>Bacteria</taxon>
        <taxon>Pseudomonadati</taxon>
        <taxon>Pseudomonadota</taxon>
        <taxon>Alphaproteobacteria</taxon>
        <taxon>Hyphomicrobiales</taxon>
        <taxon>Stappiaceae</taxon>
        <taxon>Stappia</taxon>
    </lineage>
</organism>
<feature type="domain" description="Solute-binding protein family 3/N-terminal" evidence="5">
    <location>
        <begin position="28"/>
        <end position="257"/>
    </location>
</feature>
<dbReference type="OrthoDB" id="9777941at2"/>
<evidence type="ECO:0000259" key="5">
    <source>
        <dbReference type="SMART" id="SM00062"/>
    </source>
</evidence>
<dbReference type="PANTHER" id="PTHR30085">
    <property type="entry name" value="AMINO ACID ABC TRANSPORTER PERMEASE"/>
    <property type="match status" value="1"/>
</dbReference>
<evidence type="ECO:0000256" key="4">
    <source>
        <dbReference type="RuleBase" id="RU003744"/>
    </source>
</evidence>
<comment type="similarity">
    <text evidence="1 4">Belongs to the bacterial solute-binding protein 3 family.</text>
</comment>
<keyword evidence="3" id="KW-0732">Signal</keyword>
<dbReference type="Proteomes" id="UP000435648">
    <property type="component" value="Chromosome"/>
</dbReference>
<evidence type="ECO:0000313" key="7">
    <source>
        <dbReference type="Proteomes" id="UP000435648"/>
    </source>
</evidence>
<gene>
    <name evidence="6" type="ORF">GH266_03655</name>
</gene>
<dbReference type="InterPro" id="IPR018313">
    <property type="entry name" value="SBP_3_CS"/>
</dbReference>
<reference evidence="6 7" key="1">
    <citation type="submission" date="2019-12" db="EMBL/GenBank/DDBJ databases">
        <title>The genome of Stappia indica PHM037.</title>
        <authorList>
            <person name="Kacar D."/>
            <person name="Galan B."/>
            <person name="Canedo L."/>
            <person name="Rodriguez P."/>
            <person name="de la Calle F."/>
            <person name="Garcia J.L."/>
        </authorList>
    </citation>
    <scope>NUCLEOTIDE SEQUENCE [LARGE SCALE GENOMIC DNA]</scope>
    <source>
        <strain evidence="6 7">PHM037</strain>
    </source>
</reference>
<dbReference type="EMBL" id="CP046908">
    <property type="protein sequence ID" value="QGZ37214.1"/>
    <property type="molecule type" value="Genomic_DNA"/>
</dbReference>
<dbReference type="SUPFAM" id="SSF53850">
    <property type="entry name" value="Periplasmic binding protein-like II"/>
    <property type="match status" value="1"/>
</dbReference>
<dbReference type="GO" id="GO:0006865">
    <property type="term" value="P:amino acid transport"/>
    <property type="evidence" value="ECO:0007669"/>
    <property type="project" value="TreeGrafter"/>
</dbReference>
<protein>
    <submittedName>
        <fullName evidence="6">Transporter substrate-binding domain-containing protein</fullName>
    </submittedName>
</protein>
<dbReference type="InterPro" id="IPR051455">
    <property type="entry name" value="Bact_solute-bind_prot3"/>
</dbReference>
<dbReference type="CDD" id="cd13692">
    <property type="entry name" value="PBP2_BztA"/>
    <property type="match status" value="1"/>
</dbReference>
<dbReference type="Pfam" id="PF00497">
    <property type="entry name" value="SBP_bac_3"/>
    <property type="match status" value="1"/>
</dbReference>
<keyword evidence="2" id="KW-0813">Transport</keyword>
<sequence>MAAVAGTLLLGNAALAKGTLDIVKERGRLVCGTSTGIAGFSMADDKGEWTGLDVDVCRALAAAIFDDPQKADFVPLSSKDRLVALQTGEIDVLPRTTTWTLGRDSGIGLDFTAVNYYDGQGFQVRRDLGVESIRELNGASICTVQGTTNELNLADYFRVNNMDYQLVTFQSIDDTVKAYESKRCDALTTDMSQLVSYRLKMAEPDAHMLLPGVISKEPLGPYVRQGDDEWFDIVRWTVFAMVNAEELGVTKANVEELVATSDNPEIRRLLGLDGEFGKSLGLTNDWVARIVRHVGNYGESFDRNLGTGSPMQLPRGVNALWSQGGIQFAPPIR</sequence>
<dbReference type="AlphaFoldDB" id="A0A857CDW4"/>
<dbReference type="InterPro" id="IPR001638">
    <property type="entry name" value="Solute-binding_3/MltF_N"/>
</dbReference>
<evidence type="ECO:0000256" key="2">
    <source>
        <dbReference type="ARBA" id="ARBA00022448"/>
    </source>
</evidence>
<evidence type="ECO:0000313" key="6">
    <source>
        <dbReference type="EMBL" id="QGZ37214.1"/>
    </source>
</evidence>
<accession>A0A857CDW4</accession>
<name>A0A857CDW4_9HYPH</name>
<dbReference type="PROSITE" id="PS01039">
    <property type="entry name" value="SBP_BACTERIAL_3"/>
    <property type="match status" value="1"/>
</dbReference>
<proteinExistence type="inferred from homology"/>
<evidence type="ECO:0000256" key="3">
    <source>
        <dbReference type="ARBA" id="ARBA00022729"/>
    </source>
</evidence>
<dbReference type="SMART" id="SM00062">
    <property type="entry name" value="PBPb"/>
    <property type="match status" value="1"/>
</dbReference>
<evidence type="ECO:0000256" key="1">
    <source>
        <dbReference type="ARBA" id="ARBA00010333"/>
    </source>
</evidence>
<dbReference type="Gene3D" id="3.40.190.10">
    <property type="entry name" value="Periplasmic binding protein-like II"/>
    <property type="match status" value="2"/>
</dbReference>
<dbReference type="PANTHER" id="PTHR30085:SF7">
    <property type="entry name" value="AMINO-ACID ABC TRANSPORTER-BINDING PROTEIN YHDW-RELATED"/>
    <property type="match status" value="1"/>
</dbReference>
<dbReference type="KEGG" id="siw:GH266_03655"/>